<protein>
    <submittedName>
        <fullName evidence="2">Uncharacterized protein</fullName>
    </submittedName>
</protein>
<evidence type="ECO:0000313" key="2">
    <source>
        <dbReference type="EMBL" id="CRZ12655.1"/>
    </source>
</evidence>
<organism evidence="2">
    <name type="scientific">Spongospora subterranea</name>
    <dbReference type="NCBI Taxonomy" id="70186"/>
    <lineage>
        <taxon>Eukaryota</taxon>
        <taxon>Sar</taxon>
        <taxon>Rhizaria</taxon>
        <taxon>Endomyxa</taxon>
        <taxon>Phytomyxea</taxon>
        <taxon>Plasmodiophorida</taxon>
        <taxon>Plasmodiophoridae</taxon>
        <taxon>Spongospora</taxon>
    </lineage>
</organism>
<dbReference type="EMBL" id="HACM01012213">
    <property type="protein sequence ID" value="CRZ12655.1"/>
    <property type="molecule type" value="Transcribed_RNA"/>
</dbReference>
<accession>A0A0H5REI7</accession>
<proteinExistence type="predicted"/>
<feature type="non-terminal residue" evidence="2">
    <location>
        <position position="136"/>
    </location>
</feature>
<dbReference type="AlphaFoldDB" id="A0A0H5REI7"/>
<name>A0A0H5REI7_9EUKA</name>
<feature type="non-terminal residue" evidence="2">
    <location>
        <position position="1"/>
    </location>
</feature>
<reference evidence="2" key="1">
    <citation type="submission" date="2015-04" db="EMBL/GenBank/DDBJ databases">
        <title>The genome sequence of the plant pathogenic Rhizarian Plasmodiophora brassicae reveals insights in its biotrophic life cycle and the origin of chitin synthesis.</title>
        <authorList>
            <person name="Schwelm A."/>
            <person name="Fogelqvist J."/>
            <person name="Knaust A."/>
            <person name="Julke S."/>
            <person name="Lilja T."/>
            <person name="Dhandapani V."/>
            <person name="Bonilla-Rosso G."/>
            <person name="Karlsson M."/>
            <person name="Shevchenko A."/>
            <person name="Choi S.R."/>
            <person name="Kim H.G."/>
            <person name="Park J.Y."/>
            <person name="Lim Y.P."/>
            <person name="Ludwig-Muller J."/>
            <person name="Dixelius C."/>
        </authorList>
    </citation>
    <scope>NUCLEOTIDE SEQUENCE</scope>
    <source>
        <tissue evidence="2">Potato root galls</tissue>
    </source>
</reference>
<sequence length="136" mass="14909">AASRGTEPIRLRLPSKKPALSEGKSKLNQLPNDPANGGTKGIRPSPLPKPSAASEIRSKFNQLANTPAPRDTKPLRQRNSQNDPALSVFKSKPDQSATRGTKQISLSPKPPTLYENKQELRRLTNIPEKRLPNTSK</sequence>
<evidence type="ECO:0000256" key="1">
    <source>
        <dbReference type="SAM" id="MobiDB-lite"/>
    </source>
</evidence>
<feature type="region of interest" description="Disordered" evidence="1">
    <location>
        <begin position="1"/>
        <end position="136"/>
    </location>
</feature>
<feature type="compositionally biased region" description="Polar residues" evidence="1">
    <location>
        <begin position="94"/>
        <end position="106"/>
    </location>
</feature>
<feature type="compositionally biased region" description="Basic and acidic residues" evidence="1">
    <location>
        <begin position="116"/>
        <end position="136"/>
    </location>
</feature>